<reference evidence="6" key="1">
    <citation type="submission" date="2017-11" db="EMBL/GenBank/DDBJ databases">
        <title>Phenotypic and genomic properties of facultatively anaerobic sulfur-reducing natronoarchaea from hypersaline soda lakes.</title>
        <authorList>
            <person name="Sorokin D.Y."/>
            <person name="Kublanov I.V."/>
            <person name="Roman P."/>
            <person name="Sinninghe Damste J.S."/>
            <person name="Golyshin P.N."/>
            <person name="Rojo D."/>
            <person name="Ciordia S."/>
            <person name="Mena M.D.C."/>
            <person name="Ferrer M."/>
            <person name="Messina E."/>
            <person name="Smedile F."/>
            <person name="La Spada G."/>
            <person name="La Cono V."/>
            <person name="Yakimov M.M."/>
        </authorList>
    </citation>
    <scope>NUCLEOTIDE SEQUENCE [LARGE SCALE GENOMIC DNA]</scope>
    <source>
        <strain evidence="6">AArc-Sl</strain>
    </source>
</reference>
<dbReference type="GeneID" id="37876937"/>
<evidence type="ECO:0000259" key="4">
    <source>
        <dbReference type="Pfam" id="PF02769"/>
    </source>
</evidence>
<gene>
    <name evidence="5" type="primary">hypE</name>
    <name evidence="5" type="ORF">AArcSl_0600</name>
</gene>
<dbReference type="AlphaFoldDB" id="A0A343TGM8"/>
<dbReference type="SUPFAM" id="SSF56042">
    <property type="entry name" value="PurM C-terminal domain-like"/>
    <property type="match status" value="1"/>
</dbReference>
<dbReference type="KEGG" id="hdf:AArcSl_0600"/>
<dbReference type="Pfam" id="PF02769">
    <property type="entry name" value="AIRS_C"/>
    <property type="match status" value="1"/>
</dbReference>
<accession>A0A343TGM8</accession>
<dbReference type="SUPFAM" id="SSF55326">
    <property type="entry name" value="PurM N-terminal domain-like"/>
    <property type="match status" value="1"/>
</dbReference>
<dbReference type="Pfam" id="PF00586">
    <property type="entry name" value="AIRS"/>
    <property type="match status" value="1"/>
</dbReference>
<feature type="domain" description="PurM-like N-terminal" evidence="3">
    <location>
        <begin position="67"/>
        <end position="180"/>
    </location>
</feature>
<dbReference type="PANTHER" id="PTHR30303:SF0">
    <property type="entry name" value="CARBAMOYL DEHYDRATASE HYPE"/>
    <property type="match status" value="1"/>
</dbReference>
<dbReference type="GO" id="GO:0051604">
    <property type="term" value="P:protein maturation"/>
    <property type="evidence" value="ECO:0007669"/>
    <property type="project" value="TreeGrafter"/>
</dbReference>
<organism evidence="5 6">
    <name type="scientific">Halalkaliarchaeum desulfuricum</name>
    <dbReference type="NCBI Taxonomy" id="2055893"/>
    <lineage>
        <taxon>Archaea</taxon>
        <taxon>Methanobacteriati</taxon>
        <taxon>Methanobacteriota</taxon>
        <taxon>Stenosarchaea group</taxon>
        <taxon>Halobacteria</taxon>
        <taxon>Halobacteriales</taxon>
        <taxon>Haloferacaceae</taxon>
        <taxon>Halalkaliarchaeum</taxon>
    </lineage>
</organism>
<dbReference type="Proteomes" id="UP000263012">
    <property type="component" value="Chromosome"/>
</dbReference>
<dbReference type="OrthoDB" id="31494at2157"/>
<dbReference type="InterPro" id="IPR010918">
    <property type="entry name" value="PurM-like_C_dom"/>
</dbReference>
<keyword evidence="6" id="KW-1185">Reference proteome</keyword>
<sequence>MAGHTNSEGEKQQVENETADGDVVTLAHGAGGEAMRTLVDDLVVPRFTDADRTAEADGAGVGLAALDDGAVHPIGDGSQAIVVTTDSHVVTPRFFPGGDIGRLAVAGTVNDLAVMGATEPLTLTCSFVLEEGTPIADVERVVESMRETAREAGAAISTGDTKVMGNGEVDGIVINTAGVAHVEADDAVTDAGLRPGDAVVVSGTMGDHGIALLAEREGFDFTGDLKSDVAPVNDLVRAAMDAGEVTAMKDPTRGGLANALNEMADKAGVGIDVVEGDIPVSGAIASAGEVLGIDPFAVANEGKVVFGVDPDDAEAVLEAIRDCPGGEEVTIVGHATEDHPGRVVVDTGFGRRYMSEPEGETLPRIC</sequence>
<dbReference type="InterPro" id="IPR036921">
    <property type="entry name" value="PurM-like_N_sf"/>
</dbReference>
<evidence type="ECO:0000256" key="1">
    <source>
        <dbReference type="ARBA" id="ARBA00006243"/>
    </source>
</evidence>
<dbReference type="EMBL" id="CP025066">
    <property type="protein sequence ID" value="AUX08250.1"/>
    <property type="molecule type" value="Genomic_DNA"/>
</dbReference>
<feature type="region of interest" description="Disordered" evidence="2">
    <location>
        <begin position="1"/>
        <end position="20"/>
    </location>
</feature>
<feature type="domain" description="PurM-like C-terminal" evidence="4">
    <location>
        <begin position="194"/>
        <end position="345"/>
    </location>
</feature>
<evidence type="ECO:0000259" key="3">
    <source>
        <dbReference type="Pfam" id="PF00586"/>
    </source>
</evidence>
<comment type="similarity">
    <text evidence="1">Belongs to the HypE family.</text>
</comment>
<dbReference type="NCBIfam" id="TIGR02124">
    <property type="entry name" value="hypE"/>
    <property type="match status" value="1"/>
</dbReference>
<evidence type="ECO:0000256" key="2">
    <source>
        <dbReference type="SAM" id="MobiDB-lite"/>
    </source>
</evidence>
<dbReference type="InterPro" id="IPR036676">
    <property type="entry name" value="PurM-like_C_sf"/>
</dbReference>
<dbReference type="PIRSF" id="PIRSF005644">
    <property type="entry name" value="Hdrgns_mtr_HypE"/>
    <property type="match status" value="1"/>
</dbReference>
<dbReference type="Gene3D" id="3.90.650.10">
    <property type="entry name" value="PurM-like C-terminal domain"/>
    <property type="match status" value="1"/>
</dbReference>
<dbReference type="Gene3D" id="3.30.1330.10">
    <property type="entry name" value="PurM-like, N-terminal domain"/>
    <property type="match status" value="1"/>
</dbReference>
<dbReference type="PANTHER" id="PTHR30303">
    <property type="entry name" value="HYDROGENASE ISOENZYMES FORMATION PROTEIN HYPE"/>
    <property type="match status" value="1"/>
</dbReference>
<evidence type="ECO:0000313" key="6">
    <source>
        <dbReference type="Proteomes" id="UP000263012"/>
    </source>
</evidence>
<proteinExistence type="inferred from homology"/>
<dbReference type="CDD" id="cd02197">
    <property type="entry name" value="HypE"/>
    <property type="match status" value="1"/>
</dbReference>
<protein>
    <submittedName>
        <fullName evidence="5">Hydrogenase expression/formation protein HypE</fullName>
    </submittedName>
</protein>
<name>A0A343TGM8_9EURY</name>
<dbReference type="InterPro" id="IPR016188">
    <property type="entry name" value="PurM-like_N"/>
</dbReference>
<dbReference type="InterPro" id="IPR011854">
    <property type="entry name" value="HypE"/>
</dbReference>
<evidence type="ECO:0000313" key="5">
    <source>
        <dbReference type="EMBL" id="AUX08250.1"/>
    </source>
</evidence>
<dbReference type="RefSeq" id="WP_119814834.1">
    <property type="nucleotide sequence ID" value="NZ_CP025066.1"/>
</dbReference>